<gene>
    <name evidence="1" type="ORF">F4556_005992</name>
</gene>
<dbReference type="Proteomes" id="UP000573327">
    <property type="component" value="Unassembled WGS sequence"/>
</dbReference>
<dbReference type="RefSeq" id="WP_184921644.1">
    <property type="nucleotide sequence ID" value="NZ_JACHJR010000001.1"/>
</dbReference>
<evidence type="ECO:0000313" key="1">
    <source>
        <dbReference type="EMBL" id="MBB4950457.1"/>
    </source>
</evidence>
<dbReference type="Gene3D" id="3.30.565.10">
    <property type="entry name" value="Histidine kinase-like ATPase, C-terminal domain"/>
    <property type="match status" value="1"/>
</dbReference>
<proteinExistence type="predicted"/>
<protein>
    <recommendedName>
        <fullName evidence="3">Histidine kinase/DNA gyrase B/HSP90-like ATPase</fullName>
    </recommendedName>
</protein>
<reference evidence="1 2" key="1">
    <citation type="submission" date="2020-08" db="EMBL/GenBank/DDBJ databases">
        <title>Sequencing the genomes of 1000 actinobacteria strains.</title>
        <authorList>
            <person name="Klenk H.-P."/>
        </authorList>
    </citation>
    <scope>NUCLEOTIDE SEQUENCE [LARGE SCALE GENOMIC DNA]</scope>
    <source>
        <strain evidence="1 2">DSM 44786</strain>
    </source>
</reference>
<accession>A0A7W7WK51</accession>
<evidence type="ECO:0008006" key="3">
    <source>
        <dbReference type="Google" id="ProtNLM"/>
    </source>
</evidence>
<keyword evidence="2" id="KW-1185">Reference proteome</keyword>
<sequence>MSSSVSLPASWQYDVPTSGSTHLPPDAGYASALTNQGYSFEAAVADLVDNSIDAGADSIVVHFLRNADRIVSLLVLDNGAGMDGAALDRAMTVGHRRSYGGTALGMYGTGLKAASLSHAGSLTVISRTKRSGAAGRKLTAEGIADDFRCDTVEPSFAQRQIDVYDGLIEWHGTIVRWDQVRAFETVAKGESEQYLSKAISRLETHLGLYLHRFLSRGLNLDIAVWDVGTGEEVDHIGVDALDPFGYKVPGRAGYPKRFTAKVEGVGPVLLEAHIWPAKSQQAGFRQIGPVHERQGLYFYRNDRLVQAGGWSDLRSSEGHLALARIAVDLPDGKNDVFSLTVKKDGVGVTPAFTHGVEKATDSTGATFRSYLSDAEAAYRDGASRSVVERPAVIEPGKGFDPKVKRVVQEELPLKAGEEPLRIDWVSLPEDRFFKLDRDRHAILINKEFRDDFNEGRRGGANDAPVTKTLLYLLLQDCFGLGRWERKRADRIDYWNSILLAAVHAQRDRRNRADS</sequence>
<dbReference type="SUPFAM" id="SSF55874">
    <property type="entry name" value="ATPase domain of HSP90 chaperone/DNA topoisomerase II/histidine kinase"/>
    <property type="match status" value="1"/>
</dbReference>
<evidence type="ECO:0000313" key="2">
    <source>
        <dbReference type="Proteomes" id="UP000573327"/>
    </source>
</evidence>
<comment type="caution">
    <text evidence="1">The sequence shown here is derived from an EMBL/GenBank/DDBJ whole genome shotgun (WGS) entry which is preliminary data.</text>
</comment>
<dbReference type="Pfam" id="PF13589">
    <property type="entry name" value="HATPase_c_3"/>
    <property type="match status" value="1"/>
</dbReference>
<name>A0A7W7WK51_9ACTN</name>
<dbReference type="InterPro" id="IPR036890">
    <property type="entry name" value="HATPase_C_sf"/>
</dbReference>
<dbReference type="AlphaFoldDB" id="A0A7W7WK51"/>
<organism evidence="1 2">
    <name type="scientific">Kitasatospora gansuensis</name>
    <dbReference type="NCBI Taxonomy" id="258050"/>
    <lineage>
        <taxon>Bacteria</taxon>
        <taxon>Bacillati</taxon>
        <taxon>Actinomycetota</taxon>
        <taxon>Actinomycetes</taxon>
        <taxon>Kitasatosporales</taxon>
        <taxon>Streptomycetaceae</taxon>
        <taxon>Kitasatospora</taxon>
    </lineage>
</organism>
<dbReference type="EMBL" id="JACHJR010000001">
    <property type="protein sequence ID" value="MBB4950457.1"/>
    <property type="molecule type" value="Genomic_DNA"/>
</dbReference>